<dbReference type="PANTHER" id="PTHR11547">
    <property type="entry name" value="ARGININE OR CREATINE KINASE"/>
    <property type="match status" value="1"/>
</dbReference>
<dbReference type="Proteomes" id="UP000494163">
    <property type="component" value="Chromosome 3L"/>
</dbReference>
<evidence type="ECO:0000256" key="3">
    <source>
        <dbReference type="ARBA" id="ARBA00022679"/>
    </source>
</evidence>
<proteinExistence type="inferred from homology"/>
<comment type="similarity">
    <text evidence="1 7 9">Belongs to the ATP:guanido phosphotransferase family.</text>
</comment>
<dbReference type="InterPro" id="IPR022415">
    <property type="entry name" value="ATP-guanido_PTrfase_AS"/>
</dbReference>
<sequence length="317" mass="36521">MFLPKIHIRQLRCLPKQLFLRQFCKCASQVPPEVLEELEQGFEDMKECDSKSLLKKHLTKERFDKLKDKTTPTYNSTLLDCIRSGLKNPDSGVGIYAPDPEAYSTFSDIFDPIIEDYHGTYFPLCGMEKDKQQELIDSHLLFKEGDRFLKDAKATRYWPTGRGIYINDNRNFLVWVNEEDHVRIISMEKGGNLGAVYERLILGENQLSKQLEFSRDKRLGYLTFCPTNLGTSLRASVHMRLPSLADDKAKLDKMAAKYNLQVRGTRGEHTDAEDGVYDISNKRRMGLTEYEAIQEMYKGIRALIDHECQEAAKACKK</sequence>
<evidence type="ECO:0000259" key="11">
    <source>
        <dbReference type="PROSITE" id="PS51510"/>
    </source>
</evidence>
<dbReference type="GO" id="GO:0004054">
    <property type="term" value="F:arginine kinase activity"/>
    <property type="evidence" value="ECO:0007669"/>
    <property type="project" value="UniProtKB-EC"/>
</dbReference>
<feature type="domain" description="Phosphagen kinase N-terminal" evidence="10">
    <location>
        <begin position="34"/>
        <end position="119"/>
    </location>
</feature>
<dbReference type="AlphaFoldDB" id="A0A0M4EDB2"/>
<dbReference type="GO" id="GO:0005524">
    <property type="term" value="F:ATP binding"/>
    <property type="evidence" value="ECO:0007669"/>
    <property type="project" value="UniProtKB-UniRule"/>
</dbReference>
<dbReference type="GO" id="GO:0005615">
    <property type="term" value="C:extracellular space"/>
    <property type="evidence" value="ECO:0007669"/>
    <property type="project" value="TreeGrafter"/>
</dbReference>
<comment type="caution">
    <text evidence="8">Lacks conserved residue(s) required for the propagation of feature annotation.</text>
</comment>
<dbReference type="InterPro" id="IPR000749">
    <property type="entry name" value="ATP-guanido_PTrfase"/>
</dbReference>
<gene>
    <name evidence="12" type="ORF">Dbus_chr3Lg724</name>
</gene>
<reference evidence="12 13" key="1">
    <citation type="submission" date="2015-08" db="EMBL/GenBank/DDBJ databases">
        <title>Ancestral chromatin configuration constrains chromatin evolution on differentiating sex chromosomes in Drosophila.</title>
        <authorList>
            <person name="Zhou Q."/>
            <person name="Bachtrog D."/>
        </authorList>
    </citation>
    <scope>NUCLEOTIDE SEQUENCE [LARGE SCALE GENOMIC DNA]</scope>
    <source>
        <tissue evidence="12">Whole larvae</tissue>
    </source>
</reference>
<feature type="binding site" evidence="8">
    <location>
        <position position="183"/>
    </location>
    <ligand>
        <name>ATP</name>
        <dbReference type="ChEBI" id="CHEBI:30616"/>
    </ligand>
</feature>
<protein>
    <recommendedName>
        <fullName evidence="2">arginine kinase</fullName>
        <ecNumber evidence="2">2.7.3.3</ecNumber>
    </recommendedName>
</protein>
<keyword evidence="13" id="KW-1185">Reference proteome</keyword>
<dbReference type="PANTHER" id="PTHR11547:SF38">
    <property type="entry name" value="ARGININE KINASE 1-RELATED"/>
    <property type="match status" value="1"/>
</dbReference>
<dbReference type="GO" id="GO:0004111">
    <property type="term" value="F:creatine kinase activity"/>
    <property type="evidence" value="ECO:0007669"/>
    <property type="project" value="InterPro"/>
</dbReference>
<evidence type="ECO:0000259" key="10">
    <source>
        <dbReference type="PROSITE" id="PS51509"/>
    </source>
</evidence>
<name>A0A0M4EDB2_DROBS</name>
<evidence type="ECO:0000256" key="6">
    <source>
        <dbReference type="ARBA" id="ARBA00022840"/>
    </source>
</evidence>
<dbReference type="OMA" id="ALIDHEC"/>
<dbReference type="InterPro" id="IPR022413">
    <property type="entry name" value="ATP-guanido_PTrfase_N"/>
</dbReference>
<dbReference type="GO" id="GO:0046314">
    <property type="term" value="P:phosphocreatine biosynthetic process"/>
    <property type="evidence" value="ECO:0007669"/>
    <property type="project" value="InterPro"/>
</dbReference>
<keyword evidence="4 8" id="KW-0547">Nucleotide-binding</keyword>
<dbReference type="FunFam" id="3.30.590.10:FF:000006">
    <property type="entry name" value="Arginine kinase 1"/>
    <property type="match status" value="1"/>
</dbReference>
<dbReference type="Gene3D" id="3.30.590.10">
    <property type="entry name" value="Glutamine synthetase/guanido kinase, catalytic domain"/>
    <property type="match status" value="1"/>
</dbReference>
<dbReference type="InterPro" id="IPR022414">
    <property type="entry name" value="ATP-guanido_PTrfase_cat"/>
</dbReference>
<evidence type="ECO:0000256" key="4">
    <source>
        <dbReference type="ARBA" id="ARBA00022741"/>
    </source>
</evidence>
<evidence type="ECO:0000256" key="7">
    <source>
        <dbReference type="PROSITE-ProRule" id="PRU00842"/>
    </source>
</evidence>
<evidence type="ECO:0000313" key="13">
    <source>
        <dbReference type="Proteomes" id="UP000494163"/>
    </source>
</evidence>
<evidence type="ECO:0000256" key="5">
    <source>
        <dbReference type="ARBA" id="ARBA00022777"/>
    </source>
</evidence>
<dbReference type="PROSITE" id="PS00112">
    <property type="entry name" value="PHOSPHAGEN_KINASE"/>
    <property type="match status" value="1"/>
</dbReference>
<feature type="binding site" evidence="8">
    <location>
        <begin position="263"/>
        <end position="268"/>
    </location>
    <ligand>
        <name>ATP</name>
        <dbReference type="ChEBI" id="CHEBI:30616"/>
    </ligand>
</feature>
<evidence type="ECO:0000256" key="1">
    <source>
        <dbReference type="ARBA" id="ARBA00006798"/>
    </source>
</evidence>
<feature type="binding site" evidence="8">
    <location>
        <begin position="234"/>
        <end position="238"/>
    </location>
    <ligand>
        <name>ATP</name>
        <dbReference type="ChEBI" id="CHEBI:30616"/>
    </ligand>
</feature>
<dbReference type="Pfam" id="PF00217">
    <property type="entry name" value="ATP-gua_Ptrans"/>
    <property type="match status" value="1"/>
</dbReference>
<dbReference type="SUPFAM" id="SSF55931">
    <property type="entry name" value="Glutamine synthetase/guanido kinase"/>
    <property type="match status" value="1"/>
</dbReference>
<accession>A0A0M4EDB2</accession>
<dbReference type="SUPFAM" id="SSF48034">
    <property type="entry name" value="Guanido kinase N-terminal domain"/>
    <property type="match status" value="1"/>
</dbReference>
<dbReference type="EC" id="2.7.3.3" evidence="2"/>
<dbReference type="OrthoDB" id="430219at2759"/>
<keyword evidence="5 8" id="KW-0418">Kinase</keyword>
<dbReference type="SMR" id="A0A0M4EDB2"/>
<evidence type="ECO:0000256" key="2">
    <source>
        <dbReference type="ARBA" id="ARBA00012230"/>
    </source>
</evidence>
<dbReference type="InterPro" id="IPR036802">
    <property type="entry name" value="ATP-guanido_PTrfase_N_sf"/>
</dbReference>
<dbReference type="PROSITE" id="PS51510">
    <property type="entry name" value="PHOSPHAGEN_KINASE_C"/>
    <property type="match status" value="1"/>
</dbReference>
<dbReference type="PROSITE" id="PS51509">
    <property type="entry name" value="PHOSPHAGEN_KINASE_N"/>
    <property type="match status" value="1"/>
</dbReference>
<keyword evidence="3 8" id="KW-0808">Transferase</keyword>
<evidence type="ECO:0000256" key="8">
    <source>
        <dbReference type="PROSITE-ProRule" id="PRU00843"/>
    </source>
</evidence>
<feature type="domain" description="Phosphagen kinase C-terminal" evidence="11">
    <location>
        <begin position="101"/>
        <end position="310"/>
    </location>
</feature>
<keyword evidence="6 8" id="KW-0067">ATP-binding</keyword>
<evidence type="ECO:0000313" key="12">
    <source>
        <dbReference type="EMBL" id="ALC43558.1"/>
    </source>
</evidence>
<dbReference type="InterPro" id="IPR014746">
    <property type="entry name" value="Gln_synth/guanido_kin_cat_dom"/>
</dbReference>
<organism evidence="12 13">
    <name type="scientific">Drosophila busckii</name>
    <name type="common">Fruit fly</name>
    <dbReference type="NCBI Taxonomy" id="30019"/>
    <lineage>
        <taxon>Eukaryota</taxon>
        <taxon>Metazoa</taxon>
        <taxon>Ecdysozoa</taxon>
        <taxon>Arthropoda</taxon>
        <taxon>Hexapoda</taxon>
        <taxon>Insecta</taxon>
        <taxon>Pterygota</taxon>
        <taxon>Neoptera</taxon>
        <taxon>Endopterygota</taxon>
        <taxon>Diptera</taxon>
        <taxon>Brachycera</taxon>
        <taxon>Muscomorpha</taxon>
        <taxon>Ephydroidea</taxon>
        <taxon>Drosophilidae</taxon>
        <taxon>Drosophila</taxon>
    </lineage>
</organism>
<evidence type="ECO:0000256" key="9">
    <source>
        <dbReference type="RuleBase" id="RU000505"/>
    </source>
</evidence>
<feature type="binding site" evidence="8">
    <location>
        <position position="139"/>
    </location>
    <ligand>
        <name>ATP</name>
        <dbReference type="ChEBI" id="CHEBI:30616"/>
    </ligand>
</feature>
<dbReference type="EMBL" id="CP012525">
    <property type="protein sequence ID" value="ALC43558.1"/>
    <property type="molecule type" value="Genomic_DNA"/>
</dbReference>
<dbReference type="STRING" id="30019.A0A0M4EDB2"/>